<dbReference type="GO" id="GO:0004497">
    <property type="term" value="F:monooxygenase activity"/>
    <property type="evidence" value="ECO:0007669"/>
    <property type="project" value="InterPro"/>
</dbReference>
<feature type="domain" description="FAD-binding" evidence="7">
    <location>
        <begin position="8"/>
        <end position="345"/>
    </location>
</feature>
<dbReference type="PANTHER" id="PTHR47356:SF2">
    <property type="entry name" value="FAD-BINDING DOMAIN-CONTAINING PROTEIN-RELATED"/>
    <property type="match status" value="1"/>
</dbReference>
<organism evidence="8 9">
    <name type="scientific">Lasiosphaeris hirsuta</name>
    <dbReference type="NCBI Taxonomy" id="260670"/>
    <lineage>
        <taxon>Eukaryota</taxon>
        <taxon>Fungi</taxon>
        <taxon>Dikarya</taxon>
        <taxon>Ascomycota</taxon>
        <taxon>Pezizomycotina</taxon>
        <taxon>Sordariomycetes</taxon>
        <taxon>Sordariomycetidae</taxon>
        <taxon>Sordariales</taxon>
        <taxon>Lasiosphaeriaceae</taxon>
        <taxon>Lasiosphaeris</taxon>
    </lineage>
</organism>
<dbReference type="InterPro" id="IPR002938">
    <property type="entry name" value="FAD-bd"/>
</dbReference>
<accession>A0AA40DKM1</accession>
<evidence type="ECO:0000256" key="6">
    <source>
        <dbReference type="SAM" id="Phobius"/>
    </source>
</evidence>
<evidence type="ECO:0000259" key="7">
    <source>
        <dbReference type="Pfam" id="PF01494"/>
    </source>
</evidence>
<evidence type="ECO:0000313" key="9">
    <source>
        <dbReference type="Proteomes" id="UP001172102"/>
    </source>
</evidence>
<reference evidence="8" key="1">
    <citation type="submission" date="2023-06" db="EMBL/GenBank/DDBJ databases">
        <title>Genome-scale phylogeny and comparative genomics of the fungal order Sordariales.</title>
        <authorList>
            <consortium name="Lawrence Berkeley National Laboratory"/>
            <person name="Hensen N."/>
            <person name="Bonometti L."/>
            <person name="Westerberg I."/>
            <person name="Brannstrom I.O."/>
            <person name="Guillou S."/>
            <person name="Cros-Aarteil S."/>
            <person name="Calhoun S."/>
            <person name="Haridas S."/>
            <person name="Kuo A."/>
            <person name="Mondo S."/>
            <person name="Pangilinan J."/>
            <person name="Riley R."/>
            <person name="Labutti K."/>
            <person name="Andreopoulos B."/>
            <person name="Lipzen A."/>
            <person name="Chen C."/>
            <person name="Yanf M."/>
            <person name="Daum C."/>
            <person name="Ng V."/>
            <person name="Clum A."/>
            <person name="Steindorff A."/>
            <person name="Ohm R."/>
            <person name="Martin F."/>
            <person name="Silar P."/>
            <person name="Natvig D."/>
            <person name="Lalanne C."/>
            <person name="Gautier V."/>
            <person name="Ament-Velasquez S.L."/>
            <person name="Kruys A."/>
            <person name="Hutchinson M.I."/>
            <person name="Powell A.J."/>
            <person name="Barry K."/>
            <person name="Miller A.N."/>
            <person name="Grigoriev I.V."/>
            <person name="Debuchy R."/>
            <person name="Gladieux P."/>
            <person name="Thoren M.H."/>
            <person name="Johannesson H."/>
        </authorList>
    </citation>
    <scope>NUCLEOTIDE SEQUENCE</scope>
    <source>
        <strain evidence="8">SMH4607-1</strain>
    </source>
</reference>
<comment type="cofactor">
    <cofactor evidence="1">
        <name>FAD</name>
        <dbReference type="ChEBI" id="CHEBI:57692"/>
    </cofactor>
</comment>
<evidence type="ECO:0000313" key="8">
    <source>
        <dbReference type="EMBL" id="KAK0704287.1"/>
    </source>
</evidence>
<proteinExistence type="inferred from homology"/>
<evidence type="ECO:0000256" key="5">
    <source>
        <dbReference type="ARBA" id="ARBA00023002"/>
    </source>
</evidence>
<keyword evidence="5" id="KW-0560">Oxidoreductase</keyword>
<evidence type="ECO:0000256" key="3">
    <source>
        <dbReference type="ARBA" id="ARBA00022630"/>
    </source>
</evidence>
<protein>
    <recommendedName>
        <fullName evidence="7">FAD-binding domain-containing protein</fullName>
    </recommendedName>
</protein>
<dbReference type="SUPFAM" id="SSF51905">
    <property type="entry name" value="FAD/NAD(P)-binding domain"/>
    <property type="match status" value="1"/>
</dbReference>
<keyword evidence="6" id="KW-1133">Transmembrane helix</keyword>
<evidence type="ECO:0000256" key="1">
    <source>
        <dbReference type="ARBA" id="ARBA00001974"/>
    </source>
</evidence>
<feature type="transmembrane region" description="Helical" evidence="6">
    <location>
        <begin position="503"/>
        <end position="522"/>
    </location>
</feature>
<feature type="transmembrane region" description="Helical" evidence="6">
    <location>
        <begin position="608"/>
        <end position="626"/>
    </location>
</feature>
<dbReference type="PANTHER" id="PTHR47356">
    <property type="entry name" value="FAD-DEPENDENT MONOOXYGENASE ASQG-RELATED"/>
    <property type="match status" value="1"/>
</dbReference>
<dbReference type="InterPro" id="IPR050562">
    <property type="entry name" value="FAD_mOase_fung"/>
</dbReference>
<sequence length="825" mass="92369">MAEKTGFQVIIAGGGVAGLLLANALERGGIDYVLLERRSEVAPHAGASICMIPNGCRILDQLGLYEPFLETTVPVKWMYDRDNKGYPLAPRSDFTRLGFARTGYELSFGDRQALLQVMLDGIRDKSKILMNKRLVGVTHSADGVTVKCEDGTAYNGDILVGADGVHSKTREALWDLAAKEYPDKVQKDRKAMTAEYQCLFGICSKVDGMEIGDGEYGYDHDRSSLVVVSKGGRTYYFIFQKMSQIYHGADIPHYSREEVEEFARVHFDMKIRPNVTFEAIWNNTLASNLVVLEEATFEVWNHGRIACVGDSIHKMTPHVGYGGNTAIESAAALASAIKKMADEAHGGIHPTESRIQECFASYQNKRKERTDNLVKISADVARLQSLQQYSHRIFVRYAIPHLGDYLANLQADMVVGAAGISFLPIPRRSVTVTMPLNPTQGDGLKESKLKRAALALPFLLLFWLAKNLMDPAPLIPWATSVLKTRTLHWSDTPLPITFYHLRWLDDLLGPLVVFFSPALYGIDSVSQQAFLFLVDYGVILAIWLIESTRRANTFTPSQLPLIFTLASQFLGVGVISPLYYLLHYAFIPIENFKASDMRLTRIAYTKSVLPAVILAYYIPVYASFLWPSFAGRVSWNFLWQLFPLWVSLLASKICFRLFPDTTEADRVSNVYRDLPVIRTTVGILAAHSAAAWLYTSSKVGFSVGAIWDLMLPPTHSPQGAKDLITFAGEFLRFDSAFLFGNTFLWLGYLFWDIKHAGMLEMGWGRILGYAAAAVVVLGPGAAVGMGFLWREELLATRRHWAAITEERAREWNRKLGFEWEEKKVN</sequence>
<keyword evidence="9" id="KW-1185">Reference proteome</keyword>
<feature type="transmembrane region" description="Helical" evidence="6">
    <location>
        <begin position="529"/>
        <end position="545"/>
    </location>
</feature>
<feature type="transmembrane region" description="Helical" evidence="6">
    <location>
        <begin position="766"/>
        <end position="789"/>
    </location>
</feature>
<evidence type="ECO:0000256" key="4">
    <source>
        <dbReference type="ARBA" id="ARBA00022827"/>
    </source>
</evidence>
<evidence type="ECO:0000256" key="2">
    <source>
        <dbReference type="ARBA" id="ARBA00007992"/>
    </source>
</evidence>
<feature type="transmembrane region" description="Helical" evidence="6">
    <location>
        <begin position="565"/>
        <end position="587"/>
    </location>
</feature>
<dbReference type="EMBL" id="JAUKUA010000007">
    <property type="protein sequence ID" value="KAK0704287.1"/>
    <property type="molecule type" value="Genomic_DNA"/>
</dbReference>
<keyword evidence="4" id="KW-0274">FAD</keyword>
<dbReference type="Proteomes" id="UP001172102">
    <property type="component" value="Unassembled WGS sequence"/>
</dbReference>
<dbReference type="AlphaFoldDB" id="A0AA40DKM1"/>
<comment type="caution">
    <text evidence="8">The sequence shown here is derived from an EMBL/GenBank/DDBJ whole genome shotgun (WGS) entry which is preliminary data.</text>
</comment>
<keyword evidence="3" id="KW-0285">Flavoprotein</keyword>
<dbReference type="Pfam" id="PF01494">
    <property type="entry name" value="FAD_binding_3"/>
    <property type="match status" value="1"/>
</dbReference>
<keyword evidence="6" id="KW-0472">Membrane</keyword>
<feature type="transmembrane region" description="Helical" evidence="6">
    <location>
        <begin position="638"/>
        <end position="658"/>
    </location>
</feature>
<keyword evidence="6" id="KW-0812">Transmembrane</keyword>
<gene>
    <name evidence="8" type="ORF">B0H67DRAFT_544605</name>
</gene>
<feature type="transmembrane region" description="Helical" evidence="6">
    <location>
        <begin position="730"/>
        <end position="751"/>
    </location>
</feature>
<dbReference type="GO" id="GO:0071949">
    <property type="term" value="F:FAD binding"/>
    <property type="evidence" value="ECO:0007669"/>
    <property type="project" value="InterPro"/>
</dbReference>
<dbReference type="Gene3D" id="3.50.50.60">
    <property type="entry name" value="FAD/NAD(P)-binding domain"/>
    <property type="match status" value="1"/>
</dbReference>
<dbReference type="InterPro" id="IPR036188">
    <property type="entry name" value="FAD/NAD-bd_sf"/>
</dbReference>
<comment type="similarity">
    <text evidence="2">Belongs to the paxM FAD-dependent monooxygenase family.</text>
</comment>
<dbReference type="PRINTS" id="PR00420">
    <property type="entry name" value="RNGMNOXGNASE"/>
</dbReference>
<name>A0AA40DKM1_9PEZI</name>